<organism evidence="2 3">
    <name type="scientific">Setaria digitata</name>
    <dbReference type="NCBI Taxonomy" id="48799"/>
    <lineage>
        <taxon>Eukaryota</taxon>
        <taxon>Metazoa</taxon>
        <taxon>Ecdysozoa</taxon>
        <taxon>Nematoda</taxon>
        <taxon>Chromadorea</taxon>
        <taxon>Rhabditida</taxon>
        <taxon>Spirurina</taxon>
        <taxon>Spiruromorpha</taxon>
        <taxon>Filarioidea</taxon>
        <taxon>Setariidae</taxon>
        <taxon>Setaria</taxon>
    </lineage>
</organism>
<reference evidence="3" key="1">
    <citation type="submission" date="2022-11" db="UniProtKB">
        <authorList>
            <consortium name="WormBaseParasite"/>
        </authorList>
    </citation>
    <scope>IDENTIFICATION</scope>
</reference>
<dbReference type="AlphaFoldDB" id="A0A915PIW3"/>
<evidence type="ECO:0000313" key="2">
    <source>
        <dbReference type="Proteomes" id="UP000887581"/>
    </source>
</evidence>
<keyword evidence="2" id="KW-1185">Reference proteome</keyword>
<feature type="compositionally biased region" description="Pro residues" evidence="1">
    <location>
        <begin position="304"/>
        <end position="313"/>
    </location>
</feature>
<dbReference type="WBParaSite" id="sdigi.contig110.g4528.t1">
    <property type="protein sequence ID" value="sdigi.contig110.g4528.t1"/>
    <property type="gene ID" value="sdigi.contig110.g4528"/>
</dbReference>
<dbReference type="Proteomes" id="UP000887581">
    <property type="component" value="Unplaced"/>
</dbReference>
<feature type="compositionally biased region" description="Polar residues" evidence="1">
    <location>
        <begin position="234"/>
        <end position="260"/>
    </location>
</feature>
<feature type="region of interest" description="Disordered" evidence="1">
    <location>
        <begin position="221"/>
        <end position="319"/>
    </location>
</feature>
<evidence type="ECO:0000313" key="3">
    <source>
        <dbReference type="WBParaSite" id="sdigi.contig110.g4528.t1"/>
    </source>
</evidence>
<protein>
    <submittedName>
        <fullName evidence="3">Uncharacterized protein</fullName>
    </submittedName>
</protein>
<proteinExistence type="predicted"/>
<accession>A0A915PIW3</accession>
<evidence type="ECO:0000256" key="1">
    <source>
        <dbReference type="SAM" id="MobiDB-lite"/>
    </source>
</evidence>
<sequence>MSGRTTPSAAIRSMTPSMDISMASVSSLGSSSLLDHSMIMSGSWNNDAMVNSQATYTIVGSGARSHYQLLEEIECPSELIEVDDDVPYPSLNTSLVLEESRIGVDRLPIVDDNLSTPLVEYAPSNDSQQYQQHQAYMLESYANKYHVYQDTTDLSNELPVGLPIPHLIHPDMLYESGFPEQLPRTSSPTDRVPSSMSIDSAASEDLIASTPAPVHYPLEQQHLSPPEQEVSPVMPTTSTEKTEQESITFTTLDHSLTITKGSEPKEHAQQKSSTTEGTGKEEKKGRPKKPRPLSVRELQNAPVPVRPPKPKPPSKSQLMMEQLKASIEADKLKPKKNIKSKLHDMLALPPPVRRNQSPAVVDENQGCFLDFRN</sequence>
<name>A0A915PIW3_9BILA</name>